<sequence>MNAECLVAVYDSLAKAQVGVEVLEKFDFAPDAVSLVWRGHEEALENLNWERGATIARDVAASMGLGAVISSAVALPLSIATLMVPVVVTGPLVALIGGATVGGLLGETRHWGIHHHTAKNYEKMIADGSVLVIVTSTPARIEEALQGLKTTHPKHFERFAFQRSLKAPPTTAS</sequence>
<reference evidence="3" key="1">
    <citation type="journal article" date="2019" name="Int. J. Syst. Evol. Microbiol.">
        <title>The Global Catalogue of Microorganisms (GCM) 10K type strain sequencing project: providing services to taxonomists for standard genome sequencing and annotation.</title>
        <authorList>
            <consortium name="The Broad Institute Genomics Platform"/>
            <consortium name="The Broad Institute Genome Sequencing Center for Infectious Disease"/>
            <person name="Wu L."/>
            <person name="Ma J."/>
        </authorList>
    </citation>
    <scope>NUCLEOTIDE SEQUENCE [LARGE SCALE GENOMIC DNA]</scope>
    <source>
        <strain evidence="3">JCM 17759</strain>
    </source>
</reference>
<keyword evidence="1" id="KW-0812">Transmembrane</keyword>
<keyword evidence="1" id="KW-1133">Transmembrane helix</keyword>
<comment type="caution">
    <text evidence="2">The sequence shown here is derived from an EMBL/GenBank/DDBJ whole genome shotgun (WGS) entry which is preliminary data.</text>
</comment>
<evidence type="ECO:0008006" key="4">
    <source>
        <dbReference type="Google" id="ProtNLM"/>
    </source>
</evidence>
<gene>
    <name evidence="2" type="ORF">GCM10023156_27590</name>
</gene>
<organism evidence="2 3">
    <name type="scientific">Novipirellula rosea</name>
    <dbReference type="NCBI Taxonomy" id="1031540"/>
    <lineage>
        <taxon>Bacteria</taxon>
        <taxon>Pseudomonadati</taxon>
        <taxon>Planctomycetota</taxon>
        <taxon>Planctomycetia</taxon>
        <taxon>Pirellulales</taxon>
        <taxon>Pirellulaceae</taxon>
        <taxon>Novipirellula</taxon>
    </lineage>
</organism>
<keyword evidence="3" id="KW-1185">Reference proteome</keyword>
<accession>A0ABP8MTR6</accession>
<feature type="transmembrane region" description="Helical" evidence="1">
    <location>
        <begin position="86"/>
        <end position="106"/>
    </location>
</feature>
<proteinExistence type="predicted"/>
<evidence type="ECO:0000313" key="2">
    <source>
        <dbReference type="EMBL" id="GAA4454716.1"/>
    </source>
</evidence>
<protein>
    <recommendedName>
        <fullName evidence="4">DUF1269 domain-containing protein</fullName>
    </recommendedName>
</protein>
<evidence type="ECO:0000256" key="1">
    <source>
        <dbReference type="SAM" id="Phobius"/>
    </source>
</evidence>
<evidence type="ECO:0000313" key="3">
    <source>
        <dbReference type="Proteomes" id="UP001500840"/>
    </source>
</evidence>
<feature type="transmembrane region" description="Helical" evidence="1">
    <location>
        <begin position="59"/>
        <end position="80"/>
    </location>
</feature>
<dbReference type="EMBL" id="BAABGA010000035">
    <property type="protein sequence ID" value="GAA4454716.1"/>
    <property type="molecule type" value="Genomic_DNA"/>
</dbReference>
<dbReference type="Proteomes" id="UP001500840">
    <property type="component" value="Unassembled WGS sequence"/>
</dbReference>
<keyword evidence="1" id="KW-0472">Membrane</keyword>
<dbReference type="RefSeq" id="WP_339939847.1">
    <property type="nucleotide sequence ID" value="NZ_BAABGA010000035.1"/>
</dbReference>
<name>A0ABP8MTR6_9BACT</name>